<dbReference type="HOGENOM" id="CLU_1979014_0_0_3"/>
<evidence type="ECO:0000313" key="3">
    <source>
        <dbReference type="Proteomes" id="UP000003959"/>
    </source>
</evidence>
<dbReference type="OrthoDB" id="9811744at2"/>
<dbReference type="GO" id="GO:0004156">
    <property type="term" value="F:dihydropteroate synthase activity"/>
    <property type="evidence" value="ECO:0007669"/>
    <property type="project" value="TreeGrafter"/>
</dbReference>
<dbReference type="eggNOG" id="COG0294">
    <property type="taxonomic scope" value="Bacteria"/>
</dbReference>
<dbReference type="Gene3D" id="3.20.20.20">
    <property type="entry name" value="Dihydropteroate synthase-like"/>
    <property type="match status" value="1"/>
</dbReference>
<organism evidence="2 3">
    <name type="scientific">Moorena producens 3L</name>
    <dbReference type="NCBI Taxonomy" id="489825"/>
    <lineage>
        <taxon>Bacteria</taxon>
        <taxon>Bacillati</taxon>
        <taxon>Cyanobacteriota</taxon>
        <taxon>Cyanophyceae</taxon>
        <taxon>Coleofasciculales</taxon>
        <taxon>Coleofasciculaceae</taxon>
        <taxon>Moorena</taxon>
    </lineage>
</organism>
<dbReference type="SUPFAM" id="SSF51717">
    <property type="entry name" value="Dihydropteroate synthetase-like"/>
    <property type="match status" value="1"/>
</dbReference>
<dbReference type="EMBL" id="GL890908">
    <property type="protein sequence ID" value="EGJ32602.1"/>
    <property type="molecule type" value="Genomic_DNA"/>
</dbReference>
<dbReference type="Proteomes" id="UP000003959">
    <property type="component" value="Unassembled WGS sequence"/>
</dbReference>
<reference evidence="3" key="1">
    <citation type="journal article" date="2011" name="Proc. Natl. Acad. Sci. U.S.A.">
        <title>Genomic insights into the physiology and ecology of the marine filamentous cyanobacterium Lyngbya majuscula.</title>
        <authorList>
            <person name="Jones A.C."/>
            <person name="Monroe E.A."/>
            <person name="Podell S."/>
            <person name="Hess W.R."/>
            <person name="Klages S."/>
            <person name="Esquenazi E."/>
            <person name="Niessen S."/>
            <person name="Hoover H."/>
            <person name="Rothmann M."/>
            <person name="Lasken R.S."/>
            <person name="Yates J.R.III."/>
            <person name="Reinhardt R."/>
            <person name="Kube M."/>
            <person name="Burkart M.D."/>
            <person name="Allen E.E."/>
            <person name="Dorrestein P.C."/>
            <person name="Gerwick W.H."/>
            <person name="Gerwick L."/>
        </authorList>
    </citation>
    <scope>NUCLEOTIDE SEQUENCE [LARGE SCALE GENOMIC DNA]</scope>
    <source>
        <strain evidence="3">3L</strain>
    </source>
</reference>
<evidence type="ECO:0000313" key="2">
    <source>
        <dbReference type="EMBL" id="EGJ32602.1"/>
    </source>
</evidence>
<dbReference type="InterPro" id="IPR045031">
    <property type="entry name" value="DHP_synth-like"/>
</dbReference>
<proteinExistence type="predicted"/>
<gene>
    <name evidence="2" type="ORF">LYNGBM3L_05930</name>
</gene>
<dbReference type="InterPro" id="IPR011005">
    <property type="entry name" value="Dihydropteroate_synth-like_sf"/>
</dbReference>
<dbReference type="PANTHER" id="PTHR20941">
    <property type="entry name" value="FOLATE SYNTHESIS PROTEINS"/>
    <property type="match status" value="1"/>
</dbReference>
<protein>
    <submittedName>
        <fullName evidence="2">Diihydropteroate synthase family enzyme</fullName>
    </submittedName>
</protein>
<dbReference type="PANTHER" id="PTHR20941:SF1">
    <property type="entry name" value="FOLIC ACID SYNTHESIS PROTEIN FOL1"/>
    <property type="match status" value="1"/>
</dbReference>
<name>F4XS10_9CYAN</name>
<dbReference type="RefSeq" id="WP_008184318.1">
    <property type="nucleotide sequence ID" value="NZ_GL890908.1"/>
</dbReference>
<accession>F4XS10</accession>
<dbReference type="Pfam" id="PF00809">
    <property type="entry name" value="Pterin_bind"/>
    <property type="match status" value="1"/>
</dbReference>
<sequence length="126" mass="14236">MLTIEHLYEINEQYKDSLNVKVEEFTIGNKHLNFNSQKAILGVVNLSSDSWYRESVCLSSEQAIRRGIMLTAQGADFVDIGAESTLPHAERISEKLFDTEFCPPIPPILGGKRIYLLVKVPQNWGI</sequence>
<dbReference type="PROSITE" id="PS50972">
    <property type="entry name" value="PTERIN_BINDING"/>
    <property type="match status" value="1"/>
</dbReference>
<dbReference type="GO" id="GO:0046654">
    <property type="term" value="P:tetrahydrofolate biosynthetic process"/>
    <property type="evidence" value="ECO:0007669"/>
    <property type="project" value="TreeGrafter"/>
</dbReference>
<keyword evidence="3" id="KW-1185">Reference proteome</keyword>
<evidence type="ECO:0000259" key="1">
    <source>
        <dbReference type="PROSITE" id="PS50972"/>
    </source>
</evidence>
<feature type="domain" description="Pterin-binding" evidence="1">
    <location>
        <begin position="38"/>
        <end position="126"/>
    </location>
</feature>
<dbReference type="InterPro" id="IPR000489">
    <property type="entry name" value="Pterin-binding_dom"/>
</dbReference>
<dbReference type="AlphaFoldDB" id="F4XS10"/>